<gene>
    <name evidence="6" type="ORF">BSTOLATCC_MIC46588</name>
</gene>
<keyword evidence="1" id="KW-0808">Transferase</keyword>
<keyword evidence="3" id="KW-0418">Kinase</keyword>
<evidence type="ECO:0000256" key="4">
    <source>
        <dbReference type="ARBA" id="ARBA00022840"/>
    </source>
</evidence>
<dbReference type="EMBL" id="CAJZBQ010000046">
    <property type="protein sequence ID" value="CAG9328591.1"/>
    <property type="molecule type" value="Genomic_DNA"/>
</dbReference>
<dbReference type="InterPro" id="IPR017438">
    <property type="entry name" value="ATP-NAD_kinase_N"/>
</dbReference>
<dbReference type="PANTHER" id="PTHR12358:SF54">
    <property type="entry name" value="SPHINGOSINE KINASE RELATED PROTEIN"/>
    <property type="match status" value="1"/>
</dbReference>
<dbReference type="Gene3D" id="2.60.200.40">
    <property type="match status" value="1"/>
</dbReference>
<evidence type="ECO:0000256" key="1">
    <source>
        <dbReference type="ARBA" id="ARBA00022679"/>
    </source>
</evidence>
<dbReference type="AlphaFoldDB" id="A0AAU9JMX2"/>
<reference evidence="6" key="1">
    <citation type="submission" date="2021-09" db="EMBL/GenBank/DDBJ databases">
        <authorList>
            <consortium name="AG Swart"/>
            <person name="Singh M."/>
            <person name="Singh A."/>
            <person name="Seah K."/>
            <person name="Emmerich C."/>
        </authorList>
    </citation>
    <scope>NUCLEOTIDE SEQUENCE</scope>
    <source>
        <strain evidence="6">ATCC30299</strain>
    </source>
</reference>
<protein>
    <recommendedName>
        <fullName evidence="5">DAGKc domain-containing protein</fullName>
    </recommendedName>
</protein>
<dbReference type="Pfam" id="PF19279">
    <property type="entry name" value="YegS_C"/>
    <property type="match status" value="1"/>
</dbReference>
<dbReference type="InterPro" id="IPR016064">
    <property type="entry name" value="NAD/diacylglycerol_kinase_sf"/>
</dbReference>
<dbReference type="GO" id="GO:0005524">
    <property type="term" value="F:ATP binding"/>
    <property type="evidence" value="ECO:0007669"/>
    <property type="project" value="UniProtKB-KW"/>
</dbReference>
<evidence type="ECO:0000313" key="6">
    <source>
        <dbReference type="EMBL" id="CAG9328591.1"/>
    </source>
</evidence>
<accession>A0AAU9JMX2</accession>
<sequence length="413" mass="47155">MREYIYQKLVWLDEKHKVLTPLKVAIDSLLWDNPQNGYCYELSLVVGARTNSSDPSSVTVMVLDSISDTFLFHQFWLANPSEASELKENLLNFTIDAANQRNIAIFMNPISGNRNGRDVWDQQFQPALRFTPFRYSLFETTDHEYIEEWVQNHDIKQFTDMVCLGGDGTLHLLITAIEKYYPGFLEDFKFGILPTGSTNSLACELGARSIKQGILNIIKGHSSKADLLKIKLDSQEVLSTCALVWGVPSDICNDAQNYRFLGSLRYGVVGFMKFFRKWRKYKGRLVYENDAGENVEMSIDYVFVIASNHRTQNSANNEMLTPFGRINDGFIDVQSMVYGSRWDIITFLRKSANKGSHTNLSFIQHFKTKSITIEPADFPIFNIDGEIYNSSRAQVQIIPQAIRYLGALYDDGK</sequence>
<evidence type="ECO:0000256" key="3">
    <source>
        <dbReference type="ARBA" id="ARBA00022777"/>
    </source>
</evidence>
<dbReference type="PROSITE" id="PS50146">
    <property type="entry name" value="DAGK"/>
    <property type="match status" value="1"/>
</dbReference>
<keyword evidence="4" id="KW-0067">ATP-binding</keyword>
<dbReference type="Pfam" id="PF00781">
    <property type="entry name" value="DAGK_cat"/>
    <property type="match status" value="1"/>
</dbReference>
<dbReference type="GO" id="GO:0016020">
    <property type="term" value="C:membrane"/>
    <property type="evidence" value="ECO:0007669"/>
    <property type="project" value="GOC"/>
</dbReference>
<comment type="caution">
    <text evidence="6">The sequence shown here is derived from an EMBL/GenBank/DDBJ whole genome shotgun (WGS) entry which is preliminary data.</text>
</comment>
<name>A0AAU9JMX2_9CILI</name>
<dbReference type="Gene3D" id="3.40.50.10330">
    <property type="entry name" value="Probable inorganic polyphosphate/atp-NAD kinase, domain 1"/>
    <property type="match status" value="1"/>
</dbReference>
<dbReference type="InterPro" id="IPR001206">
    <property type="entry name" value="Diacylglycerol_kinase_cat_dom"/>
</dbReference>
<keyword evidence="2" id="KW-0547">Nucleotide-binding</keyword>
<dbReference type="Proteomes" id="UP001162131">
    <property type="component" value="Unassembled WGS sequence"/>
</dbReference>
<proteinExistence type="predicted"/>
<evidence type="ECO:0000256" key="2">
    <source>
        <dbReference type="ARBA" id="ARBA00022741"/>
    </source>
</evidence>
<feature type="domain" description="DAGKc" evidence="5">
    <location>
        <begin position="98"/>
        <end position="234"/>
    </location>
</feature>
<dbReference type="GO" id="GO:0001727">
    <property type="term" value="F:lipid kinase activity"/>
    <property type="evidence" value="ECO:0007669"/>
    <property type="project" value="TreeGrafter"/>
</dbReference>
<dbReference type="SUPFAM" id="SSF111331">
    <property type="entry name" value="NAD kinase/diacylglycerol kinase-like"/>
    <property type="match status" value="1"/>
</dbReference>
<dbReference type="GO" id="GO:0006665">
    <property type="term" value="P:sphingolipid metabolic process"/>
    <property type="evidence" value="ECO:0007669"/>
    <property type="project" value="TreeGrafter"/>
</dbReference>
<evidence type="ECO:0000313" key="7">
    <source>
        <dbReference type="Proteomes" id="UP001162131"/>
    </source>
</evidence>
<dbReference type="PANTHER" id="PTHR12358">
    <property type="entry name" value="SPHINGOSINE KINASE"/>
    <property type="match status" value="1"/>
</dbReference>
<evidence type="ECO:0000259" key="5">
    <source>
        <dbReference type="PROSITE" id="PS50146"/>
    </source>
</evidence>
<dbReference type="InterPro" id="IPR045540">
    <property type="entry name" value="YegS/DAGK_C"/>
</dbReference>
<dbReference type="InterPro" id="IPR050187">
    <property type="entry name" value="Lipid_Phosphate_FormReg"/>
</dbReference>
<keyword evidence="7" id="KW-1185">Reference proteome</keyword>
<organism evidence="6 7">
    <name type="scientific">Blepharisma stoltei</name>
    <dbReference type="NCBI Taxonomy" id="1481888"/>
    <lineage>
        <taxon>Eukaryota</taxon>
        <taxon>Sar</taxon>
        <taxon>Alveolata</taxon>
        <taxon>Ciliophora</taxon>
        <taxon>Postciliodesmatophora</taxon>
        <taxon>Heterotrichea</taxon>
        <taxon>Heterotrichida</taxon>
        <taxon>Blepharismidae</taxon>
        <taxon>Blepharisma</taxon>
    </lineage>
</organism>